<evidence type="ECO:0000313" key="3">
    <source>
        <dbReference type="Proteomes" id="UP001159363"/>
    </source>
</evidence>
<comment type="caution">
    <text evidence="2">The sequence shown here is derived from an EMBL/GenBank/DDBJ whole genome shotgun (WGS) entry which is preliminary data.</text>
</comment>
<protein>
    <recommendedName>
        <fullName evidence="4">Transposase</fullName>
    </recommendedName>
</protein>
<proteinExistence type="predicted"/>
<reference evidence="2 3" key="1">
    <citation type="submission" date="2023-02" db="EMBL/GenBank/DDBJ databases">
        <title>LHISI_Scaffold_Assembly.</title>
        <authorList>
            <person name="Stuart O.P."/>
            <person name="Cleave R."/>
            <person name="Magrath M.J.L."/>
            <person name="Mikheyev A.S."/>
        </authorList>
    </citation>
    <scope>NUCLEOTIDE SEQUENCE [LARGE SCALE GENOMIC DNA]</scope>
    <source>
        <strain evidence="2">Daus_M_001</strain>
        <tissue evidence="2">Leg muscle</tissue>
    </source>
</reference>
<sequence length="473" mass="53526">MKKISADTRQYFKSPLPSTQEAALLQELGQSCTPTDTYGNSECNDAKFSISSDVRYQYEKFITSGFNKWKKLTEALKSHDSSQNHNKCFEKYVAHEQDRKGSPFEVKGKLYQKISYTSPKIQNELIETTATVMKEEISKRIHKSGMFSIIVDEARSRDFTSLAAAITDVLNDLHVESMVMVAQLYGGVSVISGKHNGVQAKIKEEHPQATIFTAWLTDKPSAHSKFLEVQKLCSLRTTRWNCRYKNCRYIIANFEAVVQALSEELEEGKGKDVMTAMGILSSIKTQNFIVCLFTMDYVLSLMNVLSNCFQKEEATLGASARLVKSTLATLQEQRDKFDDVWIPIEKFAEEHYLTLSAPKSIKEKKAKYQDYIQLAIMIPECSAGAERSFSAMWRVKIWLRSTTGQQRFSSLSLIHIEEALLKEIGPPLECDASYAHGWGRERKPARHERDKATVSASHMSRLHQPARDPAVAA</sequence>
<evidence type="ECO:0000313" key="2">
    <source>
        <dbReference type="EMBL" id="KAJ8868026.1"/>
    </source>
</evidence>
<accession>A0ABQ9G6F6</accession>
<feature type="compositionally biased region" description="Basic and acidic residues" evidence="1">
    <location>
        <begin position="440"/>
        <end position="452"/>
    </location>
</feature>
<feature type="region of interest" description="Disordered" evidence="1">
    <location>
        <begin position="440"/>
        <end position="473"/>
    </location>
</feature>
<dbReference type="SUPFAM" id="SSF53098">
    <property type="entry name" value="Ribonuclease H-like"/>
    <property type="match status" value="1"/>
</dbReference>
<dbReference type="PANTHER" id="PTHR45749:SF37">
    <property type="entry name" value="OS05G0311600 PROTEIN"/>
    <property type="match status" value="1"/>
</dbReference>
<keyword evidence="3" id="KW-1185">Reference proteome</keyword>
<organism evidence="2 3">
    <name type="scientific">Dryococelus australis</name>
    <dbReference type="NCBI Taxonomy" id="614101"/>
    <lineage>
        <taxon>Eukaryota</taxon>
        <taxon>Metazoa</taxon>
        <taxon>Ecdysozoa</taxon>
        <taxon>Arthropoda</taxon>
        <taxon>Hexapoda</taxon>
        <taxon>Insecta</taxon>
        <taxon>Pterygota</taxon>
        <taxon>Neoptera</taxon>
        <taxon>Polyneoptera</taxon>
        <taxon>Phasmatodea</taxon>
        <taxon>Verophasmatodea</taxon>
        <taxon>Anareolatae</taxon>
        <taxon>Phasmatidae</taxon>
        <taxon>Eurycanthinae</taxon>
        <taxon>Dryococelus</taxon>
    </lineage>
</organism>
<evidence type="ECO:0000256" key="1">
    <source>
        <dbReference type="SAM" id="MobiDB-lite"/>
    </source>
</evidence>
<dbReference type="Proteomes" id="UP001159363">
    <property type="component" value="Chromosome 14"/>
</dbReference>
<name>A0ABQ9G6F6_9NEOP</name>
<dbReference type="EMBL" id="JARBHB010000015">
    <property type="protein sequence ID" value="KAJ8868026.1"/>
    <property type="molecule type" value="Genomic_DNA"/>
</dbReference>
<dbReference type="PANTHER" id="PTHR45749">
    <property type="match status" value="1"/>
</dbReference>
<evidence type="ECO:0008006" key="4">
    <source>
        <dbReference type="Google" id="ProtNLM"/>
    </source>
</evidence>
<gene>
    <name evidence="2" type="ORF">PR048_031835</name>
</gene>
<dbReference type="InterPro" id="IPR012337">
    <property type="entry name" value="RNaseH-like_sf"/>
</dbReference>